<gene>
    <name evidence="1" type="ORF">Naga_100309g1</name>
</gene>
<evidence type="ECO:0000313" key="2">
    <source>
        <dbReference type="Proteomes" id="UP000019335"/>
    </source>
</evidence>
<keyword evidence="2" id="KW-1185">Reference proteome</keyword>
<name>W7U2F7_9STRA</name>
<proteinExistence type="predicted"/>
<protein>
    <submittedName>
        <fullName evidence="1">Uncharacterized protein</fullName>
    </submittedName>
</protein>
<comment type="caution">
    <text evidence="1">The sequence shown here is derived from an EMBL/GenBank/DDBJ whole genome shotgun (WGS) entry which is preliminary data.</text>
</comment>
<reference evidence="1 2" key="1">
    <citation type="journal article" date="2014" name="Mol. Plant">
        <title>Chromosome Scale Genome Assembly and Transcriptome Profiling of Nannochloropsis gaditana in Nitrogen Depletion.</title>
        <authorList>
            <person name="Corteggiani Carpinelli E."/>
            <person name="Telatin A."/>
            <person name="Vitulo N."/>
            <person name="Forcato C."/>
            <person name="D'Angelo M."/>
            <person name="Schiavon R."/>
            <person name="Vezzi A."/>
            <person name="Giacometti G.M."/>
            <person name="Morosinotto T."/>
            <person name="Valle G."/>
        </authorList>
    </citation>
    <scope>NUCLEOTIDE SEQUENCE [LARGE SCALE GENOMIC DNA]</scope>
    <source>
        <strain evidence="1 2">B-31</strain>
    </source>
</reference>
<dbReference type="Proteomes" id="UP000019335">
    <property type="component" value="Chromosome 7"/>
</dbReference>
<dbReference type="EMBL" id="AZIL01000525">
    <property type="protein sequence ID" value="EWM27026.1"/>
    <property type="molecule type" value="Genomic_DNA"/>
</dbReference>
<organism evidence="1 2">
    <name type="scientific">Nannochloropsis gaditana</name>
    <dbReference type="NCBI Taxonomy" id="72520"/>
    <lineage>
        <taxon>Eukaryota</taxon>
        <taxon>Sar</taxon>
        <taxon>Stramenopiles</taxon>
        <taxon>Ochrophyta</taxon>
        <taxon>Eustigmatophyceae</taxon>
        <taxon>Eustigmatales</taxon>
        <taxon>Monodopsidaceae</taxon>
        <taxon>Nannochloropsis</taxon>
    </lineage>
</organism>
<dbReference type="AlphaFoldDB" id="W7U2F7"/>
<sequence>MASDQTHNHWLCLKGRKTGYVVGGLGTRKLCFTAMTGTDVLIFQARGKSNPSAATAPHINNFVHPTHYFVYV</sequence>
<evidence type="ECO:0000313" key="1">
    <source>
        <dbReference type="EMBL" id="EWM27026.1"/>
    </source>
</evidence>
<accession>W7U2F7</accession>